<accession>A0A8D8G113</accession>
<evidence type="ECO:0000256" key="1">
    <source>
        <dbReference type="SAM" id="MobiDB-lite"/>
    </source>
</evidence>
<dbReference type="AlphaFoldDB" id="A0A8D8G113"/>
<protein>
    <submittedName>
        <fullName evidence="2">(northern house mosquito) hypothetical protein</fullName>
    </submittedName>
</protein>
<organism evidence="2">
    <name type="scientific">Culex pipiens</name>
    <name type="common">House mosquito</name>
    <dbReference type="NCBI Taxonomy" id="7175"/>
    <lineage>
        <taxon>Eukaryota</taxon>
        <taxon>Metazoa</taxon>
        <taxon>Ecdysozoa</taxon>
        <taxon>Arthropoda</taxon>
        <taxon>Hexapoda</taxon>
        <taxon>Insecta</taxon>
        <taxon>Pterygota</taxon>
        <taxon>Neoptera</taxon>
        <taxon>Endopterygota</taxon>
        <taxon>Diptera</taxon>
        <taxon>Nematocera</taxon>
        <taxon>Culicoidea</taxon>
        <taxon>Culicidae</taxon>
        <taxon>Culicinae</taxon>
        <taxon>Culicini</taxon>
        <taxon>Culex</taxon>
        <taxon>Culex</taxon>
    </lineage>
</organism>
<sequence>MISKIVVDRQTALDLPRFPPCNLIHKPRRNLTLSPNPTQIQKDQIPDPTQVPVPVPTPTPTRTRAVLKPKTQNQTAPARSRTELQPRGPSEVSDLLVGAADSSR</sequence>
<reference evidence="2" key="1">
    <citation type="submission" date="2021-05" db="EMBL/GenBank/DDBJ databases">
        <authorList>
            <person name="Alioto T."/>
            <person name="Alioto T."/>
            <person name="Gomez Garrido J."/>
        </authorList>
    </citation>
    <scope>NUCLEOTIDE SEQUENCE</scope>
</reference>
<evidence type="ECO:0000313" key="2">
    <source>
        <dbReference type="EMBL" id="CAG6492462.1"/>
    </source>
</evidence>
<dbReference type="EMBL" id="HBUE01120865">
    <property type="protein sequence ID" value="CAG6492462.1"/>
    <property type="molecule type" value="Transcribed_RNA"/>
</dbReference>
<feature type="compositionally biased region" description="Polar residues" evidence="1">
    <location>
        <begin position="31"/>
        <end position="42"/>
    </location>
</feature>
<feature type="compositionally biased region" description="Pro residues" evidence="1">
    <location>
        <begin position="49"/>
        <end position="59"/>
    </location>
</feature>
<feature type="region of interest" description="Disordered" evidence="1">
    <location>
        <begin position="25"/>
        <end position="104"/>
    </location>
</feature>
<name>A0A8D8G113_CULPI</name>
<proteinExistence type="predicted"/>